<reference evidence="18 19" key="1">
    <citation type="journal article" date="2019" name="PLoS Biol.">
        <title>Sex chromosomes control vertical transmission of feminizing Wolbachia symbionts in an isopod.</title>
        <authorList>
            <person name="Becking T."/>
            <person name="Chebbi M.A."/>
            <person name="Giraud I."/>
            <person name="Moumen B."/>
            <person name="Laverre T."/>
            <person name="Caubet Y."/>
            <person name="Peccoud J."/>
            <person name="Gilbert C."/>
            <person name="Cordaux R."/>
        </authorList>
    </citation>
    <scope>NUCLEOTIDE SEQUENCE [LARGE SCALE GENOMIC DNA]</scope>
    <source>
        <strain evidence="18">ANa2</strain>
        <tissue evidence="18">Whole body excluding digestive tract and cuticle</tissue>
    </source>
</reference>
<comment type="subunit">
    <text evidence="14">Oligomer of disulfide-linked homodimers.</text>
</comment>
<evidence type="ECO:0000256" key="7">
    <source>
        <dbReference type="ARBA" id="ARBA00022801"/>
    </source>
</evidence>
<dbReference type="Gene3D" id="2.60.120.260">
    <property type="entry name" value="Galactose-binding domain-like"/>
    <property type="match status" value="11"/>
</dbReference>
<keyword evidence="5" id="KW-0645">Protease</keyword>
<dbReference type="SMART" id="SM00181">
    <property type="entry name" value="EGF"/>
    <property type="match status" value="5"/>
</dbReference>
<evidence type="ECO:0000256" key="13">
    <source>
        <dbReference type="ARBA" id="ARBA00023900"/>
    </source>
</evidence>
<gene>
    <name evidence="18" type="primary">RELN</name>
    <name evidence="18" type="ORF">Anas_06956</name>
</gene>
<dbReference type="GO" id="GO:0046872">
    <property type="term" value="F:metal ion binding"/>
    <property type="evidence" value="ECO:0007669"/>
    <property type="project" value="UniProtKB-KW"/>
</dbReference>
<dbReference type="InterPro" id="IPR036278">
    <property type="entry name" value="Sialidase_sf"/>
</dbReference>
<evidence type="ECO:0000256" key="1">
    <source>
        <dbReference type="ARBA" id="ARBA00004498"/>
    </source>
</evidence>
<keyword evidence="16" id="KW-0245">EGF-like domain</keyword>
<dbReference type="InterPro" id="IPR000742">
    <property type="entry name" value="EGF"/>
</dbReference>
<dbReference type="GO" id="GO:0001764">
    <property type="term" value="P:neuron migration"/>
    <property type="evidence" value="ECO:0007669"/>
    <property type="project" value="InterPro"/>
</dbReference>
<keyword evidence="19" id="KW-1185">Reference proteome</keyword>
<feature type="domain" description="EGF-like" evidence="17">
    <location>
        <begin position="1"/>
        <end position="24"/>
    </location>
</feature>
<dbReference type="GO" id="GO:0006508">
    <property type="term" value="P:proteolysis"/>
    <property type="evidence" value="ECO:0007669"/>
    <property type="project" value="UniProtKB-KW"/>
</dbReference>
<keyword evidence="16" id="KW-1015">Disulfide bond</keyword>
<comment type="subcellular location">
    <subcellularLocation>
        <location evidence="1">Secreted</location>
        <location evidence="1">Extracellular space</location>
        <location evidence="1">Extracellular matrix</location>
    </subcellularLocation>
</comment>
<dbReference type="OrthoDB" id="6330257at2759"/>
<keyword evidence="10" id="KW-0106">Calcium</keyword>
<dbReference type="PANTHER" id="PTHR11841:SF1">
    <property type="entry name" value="REELIN"/>
    <property type="match status" value="1"/>
</dbReference>
<sequence>MGHGTCNAKGICKCDQGFSGKYCGIGDKVNKAWLKDGFRSEELSPDLWESTDGAIVSAGCNPDHIGNVMFFSGEGHRFIETKELDTRNVKYVVFDLQIGSNNYESRCQKGVSPRDNVVLEYSNDNGLSWNILQEFESIQTINRNQSFFIALPKSARTKQTKFRWWQAPSYLLNKNQGTQAEWQLDNVMILANNTLPLNVIEDFSSDPNDAWFMIKGGEIKKGCKKGDNALVFSGHLPLRYAETWEFEVNDATIVQFDILPGCNNQKSPTNIIVEYSTNNGKNWHLIKDECYPPNSNCITHDLSSIYSSSAIANWTRITLVLPKNIEGERTRLKFKQEKKDGEVVDPSSSWAIDNIFIGDSCPWLCSGHGQCQKDKCICDEGFFGEFCVPSKVLPCEMLDTFNDERINNSIWKDNIQFQPQEDAVFISIELSDFPESRTNSTRFRFWQPDFHDTLYNIWAIDNVFIGEHAAYTRDLSVDEFSIVQFDIKVGCGNVTISNDNVTLEYSPDYGVTWIPLRVVNHLYENSPDYFHELQTPSVYYPNAARSWSRVVIPLKDSSICGNVRFRWWQGFYHSKEISEEWALDNVYIGPSCKYHCTGHGYCINGDSCDCDEGYDEGEFCYNVIQNDQQLLEDFDETTLPSNFVKWSGADVSSHCDVLSGQGLLFWQQGERMLITKDLDLTHGSVVQFYLRLSCLENLYHRSQFDDEGEEEKEPIILQYSTNGGIDWNLISKLSEDSRTMEELPSTRHFTISLPENSGVRFAETPDIAITRETFIQFDISIGCKETNHCFDVHMEYSIDHGKTWHLVKEKCHPSDPNCPDSWSSSVMTSDLYTSLTQVTLSVPSVARSKLARFKLGQKYPWDVQHSWFVARTYVGDGCPQRCFGRGFCEGGLCNCHDGWGGKNCEEIKHTLPKYISDDFTSSTDDKMWKTIVGAKISELCGPIASGPALHFYGSCSRLLETVDIDLREALFIQFDMFTGCLHAVENGNASGDNSILVQLSCNAGITWRTLRRIPLQYHQPTYVWIEIPKSLRCLGGRVRWWQPGNGPRANQYDWALDSEIIAISMNLFKFWNQHLPKPAVVQTTDIQITPKHSIHFRLALGCGAVWDNSIEPVSLQYSRDFGRTWNLVRELCLPFNSTSCTNLHDESVFYAPQEWQYYVFPLEHIGSSKYNRFRWIQNATADVMGSHKWALKDVYIGLSCPYHCLGRGSCINQKCICEPAYGGDHCQHIFINNVPYIKDDFKKQEFLSHWQHIQGALLASGCGEELEEPPAATFQGPHTRALMSRPVDTRSARFVLFTAQIGSMFGKGLCRRPHERIHNVFLQYSVDGGITWYLLRELDHNIYRKPKEDYIVIPRHAMTPATVFRFWQPRLVPPSPSWSLDNVFIGGSEIATSQLLESFDGEPTISVGCQQVKTQCHNGPKVKLEFTKDGGANWIQTVTLTHSMGPSIFTPDVYSSWTRIVIPLPEKTWSSTTQLRWVQEAGREGGHVERILPWALDDVYIGAPCKLYCRGHGDCLQGKCKCDIGYEGETCEPHPTHKGPLPTSLIDGFEGGIEVNWGKVTGGNIGLGCNSLAPYGHGKHLYFNGCGTRQAITYDLDTRRASKVMFVLRIGSHDNMRSCRVDLKDPKRAENKGVVFQYSADNGITWTTIDVHNPLDFRKARRVAYTLPKDARVNGLQLRWWQPDHDGLGTDQWALDNIEIILAQRKPTNQFEAHVYHQDDL</sequence>
<keyword evidence="9" id="KW-0862">Zinc</keyword>
<dbReference type="GO" id="GO:0007155">
    <property type="term" value="P:cell adhesion"/>
    <property type="evidence" value="ECO:0007669"/>
    <property type="project" value="UniProtKB-KW"/>
</dbReference>
<evidence type="ECO:0000313" key="19">
    <source>
        <dbReference type="Proteomes" id="UP000326759"/>
    </source>
</evidence>
<dbReference type="GO" id="GO:0008236">
    <property type="term" value="F:serine-type peptidase activity"/>
    <property type="evidence" value="ECO:0007669"/>
    <property type="project" value="UniProtKB-KW"/>
</dbReference>
<dbReference type="Proteomes" id="UP000326759">
    <property type="component" value="Unassembled WGS sequence"/>
</dbReference>
<keyword evidence="2" id="KW-0217">Developmental protein</keyword>
<protein>
    <recommendedName>
        <fullName evidence="13">Reelin</fullName>
    </recommendedName>
</protein>
<evidence type="ECO:0000256" key="16">
    <source>
        <dbReference type="PROSITE-ProRule" id="PRU00076"/>
    </source>
</evidence>
<evidence type="ECO:0000256" key="5">
    <source>
        <dbReference type="ARBA" id="ARBA00022670"/>
    </source>
</evidence>
<evidence type="ECO:0000313" key="18">
    <source>
        <dbReference type="EMBL" id="KAB7504617.1"/>
    </source>
</evidence>
<evidence type="ECO:0000259" key="17">
    <source>
        <dbReference type="PROSITE" id="PS50026"/>
    </source>
</evidence>
<evidence type="ECO:0000256" key="8">
    <source>
        <dbReference type="ARBA" id="ARBA00022825"/>
    </source>
</evidence>
<keyword evidence="7" id="KW-0378">Hydrolase</keyword>
<evidence type="ECO:0000256" key="4">
    <source>
        <dbReference type="ARBA" id="ARBA00022530"/>
    </source>
</evidence>
<dbReference type="GO" id="GO:0070325">
    <property type="term" value="F:lipoprotein particle receptor binding"/>
    <property type="evidence" value="ECO:0007669"/>
    <property type="project" value="InterPro"/>
</dbReference>
<evidence type="ECO:0000256" key="3">
    <source>
        <dbReference type="ARBA" id="ARBA00022525"/>
    </source>
</evidence>
<comment type="caution">
    <text evidence="16">Lacks conserved residue(s) required for the propagation of feature annotation.</text>
</comment>
<organism evidence="18 19">
    <name type="scientific">Armadillidium nasatum</name>
    <dbReference type="NCBI Taxonomy" id="96803"/>
    <lineage>
        <taxon>Eukaryota</taxon>
        <taxon>Metazoa</taxon>
        <taxon>Ecdysozoa</taxon>
        <taxon>Arthropoda</taxon>
        <taxon>Crustacea</taxon>
        <taxon>Multicrustacea</taxon>
        <taxon>Malacostraca</taxon>
        <taxon>Eumalacostraca</taxon>
        <taxon>Peracarida</taxon>
        <taxon>Isopoda</taxon>
        <taxon>Oniscidea</taxon>
        <taxon>Crinocheta</taxon>
        <taxon>Armadillidiidae</taxon>
        <taxon>Armadillidium</taxon>
    </lineage>
</organism>
<dbReference type="PROSITE" id="PS00022">
    <property type="entry name" value="EGF_1"/>
    <property type="match status" value="5"/>
</dbReference>
<evidence type="ECO:0000256" key="10">
    <source>
        <dbReference type="ARBA" id="ARBA00022837"/>
    </source>
</evidence>
<keyword evidence="3" id="KW-0964">Secreted</keyword>
<dbReference type="InterPro" id="IPR034968">
    <property type="entry name" value="Reelin"/>
</dbReference>
<evidence type="ECO:0000256" key="14">
    <source>
        <dbReference type="ARBA" id="ARBA00044961"/>
    </source>
</evidence>
<accession>A0A5N5TEF8</accession>
<keyword evidence="6" id="KW-0479">Metal-binding</keyword>
<evidence type="ECO:0000256" key="11">
    <source>
        <dbReference type="ARBA" id="ARBA00022889"/>
    </source>
</evidence>
<dbReference type="InterPro" id="IPR049419">
    <property type="entry name" value="Reelin_subrepeat-B"/>
</dbReference>
<proteinExistence type="inferred from homology"/>
<comment type="function">
    <text evidence="15">Extracellular matrix serine protease secreted by pioneer neurons that plays a role in layering of neurons in the cerebral cortex and cerebellum by coordinating cell positioning during neurodevelopment. Regulates microtubule function in neurons and neuronal migration. Binding to the extracellular domains of lipoprotein receptors VLDLR and LRP8/APOER2 induces tyrosine phosphorylation of DAB1 and modulation of TAU phosphorylation. Affects migration of sympathetic preganglionic neurons in the spinal cord, where it seems to act as a barrier to neuronal migration. Enzymatic activity is important for the modulation of cell adhesion.</text>
</comment>
<evidence type="ECO:0000256" key="6">
    <source>
        <dbReference type="ARBA" id="ARBA00022723"/>
    </source>
</evidence>
<comment type="similarity">
    <text evidence="12">Belongs to the reelin family.</text>
</comment>
<evidence type="ECO:0000256" key="9">
    <source>
        <dbReference type="ARBA" id="ARBA00022833"/>
    </source>
</evidence>
<keyword evidence="11" id="KW-0130">Cell adhesion</keyword>
<keyword evidence="4" id="KW-0272">Extracellular matrix</keyword>
<dbReference type="SUPFAM" id="SSF50939">
    <property type="entry name" value="Sialidases"/>
    <property type="match status" value="2"/>
</dbReference>
<keyword evidence="8" id="KW-0720">Serine protease</keyword>
<evidence type="ECO:0000256" key="15">
    <source>
        <dbReference type="ARBA" id="ARBA00046064"/>
    </source>
</evidence>
<dbReference type="FunFam" id="2.60.120.260:FF:000003">
    <property type="entry name" value="Reelin"/>
    <property type="match status" value="1"/>
</dbReference>
<evidence type="ECO:0000256" key="2">
    <source>
        <dbReference type="ARBA" id="ARBA00022473"/>
    </source>
</evidence>
<dbReference type="GO" id="GO:0007417">
    <property type="term" value="P:central nervous system development"/>
    <property type="evidence" value="ECO:0007669"/>
    <property type="project" value="InterPro"/>
</dbReference>
<dbReference type="EMBL" id="SEYY01002745">
    <property type="protein sequence ID" value="KAB7504617.1"/>
    <property type="molecule type" value="Genomic_DNA"/>
</dbReference>
<name>A0A5N5TEF8_9CRUS</name>
<dbReference type="Pfam" id="PF23106">
    <property type="entry name" value="EGF_Teneurin"/>
    <property type="match status" value="1"/>
</dbReference>
<dbReference type="Pfam" id="PF21471">
    <property type="entry name" value="Reelin_subrepeat-B"/>
    <property type="match status" value="10"/>
</dbReference>
<dbReference type="PROSITE" id="PS50026">
    <property type="entry name" value="EGF_3"/>
    <property type="match status" value="1"/>
</dbReference>
<dbReference type="PANTHER" id="PTHR11841">
    <property type="entry name" value="REELIN"/>
    <property type="match status" value="1"/>
</dbReference>
<dbReference type="PROSITE" id="PS01186">
    <property type="entry name" value="EGF_2"/>
    <property type="match status" value="5"/>
</dbReference>
<evidence type="ECO:0000256" key="12">
    <source>
        <dbReference type="ARBA" id="ARBA00023773"/>
    </source>
</evidence>
<comment type="caution">
    <text evidence="18">The sequence shown here is derived from an EMBL/GenBank/DDBJ whole genome shotgun (WGS) entry which is preliminary data.</text>
</comment>
<feature type="disulfide bond" evidence="16">
    <location>
        <begin position="14"/>
        <end position="23"/>
    </location>
</feature>